<dbReference type="Proteomes" id="UP000190229">
    <property type="component" value="Unassembled WGS sequence"/>
</dbReference>
<evidence type="ECO:0000313" key="3">
    <source>
        <dbReference type="Proteomes" id="UP000190229"/>
    </source>
</evidence>
<feature type="transmembrane region" description="Helical" evidence="1">
    <location>
        <begin position="47"/>
        <end position="64"/>
    </location>
</feature>
<evidence type="ECO:0000313" key="2">
    <source>
        <dbReference type="EMBL" id="OPG15865.1"/>
    </source>
</evidence>
<name>A0A1V4ESE1_9BACL</name>
<keyword evidence="3" id="KW-1185">Reference proteome</keyword>
<feature type="transmembrane region" description="Helical" evidence="1">
    <location>
        <begin position="342"/>
        <end position="362"/>
    </location>
</feature>
<feature type="transmembrane region" description="Helical" evidence="1">
    <location>
        <begin position="166"/>
        <end position="184"/>
    </location>
</feature>
<gene>
    <name evidence="2" type="ORF">B2M26_09665</name>
</gene>
<feature type="transmembrane region" description="Helical" evidence="1">
    <location>
        <begin position="20"/>
        <end position="40"/>
    </location>
</feature>
<feature type="transmembrane region" description="Helical" evidence="1">
    <location>
        <begin position="279"/>
        <end position="296"/>
    </location>
</feature>
<protein>
    <submittedName>
        <fullName evidence="2">Uncharacterized protein</fullName>
    </submittedName>
</protein>
<dbReference type="EMBL" id="MWPS01000026">
    <property type="protein sequence ID" value="OPG15865.1"/>
    <property type="molecule type" value="Genomic_DNA"/>
</dbReference>
<feature type="transmembrane region" description="Helical" evidence="1">
    <location>
        <begin position="209"/>
        <end position="231"/>
    </location>
</feature>
<feature type="transmembrane region" description="Helical" evidence="1">
    <location>
        <begin position="302"/>
        <end position="321"/>
    </location>
</feature>
<comment type="caution">
    <text evidence="2">The sequence shown here is derived from an EMBL/GenBank/DDBJ whole genome shotgun (WGS) entry which is preliminary data.</text>
</comment>
<feature type="transmembrane region" description="Helical" evidence="1">
    <location>
        <begin position="126"/>
        <end position="154"/>
    </location>
</feature>
<dbReference type="RefSeq" id="WP_079290910.1">
    <property type="nucleotide sequence ID" value="NZ_MWPS01000026.1"/>
</dbReference>
<reference evidence="2 3" key="1">
    <citation type="submission" date="2017-02" db="EMBL/GenBank/DDBJ databases">
        <title>Draft genome of Acidibacillus ferrooxidans Huett2.</title>
        <authorList>
            <person name="Schopf S."/>
        </authorList>
    </citation>
    <scope>NUCLEOTIDE SEQUENCE [LARGE SCALE GENOMIC DNA]</scope>
    <source>
        <strain evidence="2 3">Huett2</strain>
    </source>
</reference>
<keyword evidence="1" id="KW-1133">Transmembrane helix</keyword>
<accession>A0A1V4ESE1</accession>
<evidence type="ECO:0000256" key="1">
    <source>
        <dbReference type="SAM" id="Phobius"/>
    </source>
</evidence>
<feature type="transmembrane region" description="Helical" evidence="1">
    <location>
        <begin position="435"/>
        <end position="456"/>
    </location>
</feature>
<keyword evidence="1" id="KW-0812">Transmembrane</keyword>
<feature type="transmembrane region" description="Helical" evidence="1">
    <location>
        <begin position="95"/>
        <end position="120"/>
    </location>
</feature>
<keyword evidence="1" id="KW-0472">Membrane</keyword>
<sequence length="468" mass="51568">MTAYLIRWQWIILKRQWLDFRTAIGLGVNILFQIIMVLSALANQQSYASTIPIFVAYSTAFTLVQTMNGYSQAMVVSTLGLLGAAPIAHRPKTAMVLFSLVVTAAINAGILALGLGLSLFLHGYHFGAFLAMILIFITSLCLNAGIGAGLSAWASQWLPARLKHQTGVIISPLIFILMGAYSVTNQRDPQFITRIGNFLISIAAHPSQAYPQIIDLLAAAIVGVLFAAIPFGKRFSVLSQRPADVLSTDGRTYHYRPVPTGLLRVLFWREWLLLTRTKGLSMLLGVIFLSTFAFFPGKLNNVAFIFLGIQAGALLHSGTDLKSLPLIYLAPIRLDRFWLRRLLILLPQSIIQAGIFFAINYLAHHETLSLITVLDDVMLDILGAIGASFFSFFINRHQQPAKNRKLRITGRVLAGTLLYSIIPFGLALLNARLPLLGFSVHAILCLALLYFGPIFLRTNKSIQYPLGS</sequence>
<organism evidence="2 3">
    <name type="scientific">Ferroacidibacillus organovorans</name>
    <dbReference type="NCBI Taxonomy" id="1765683"/>
    <lineage>
        <taxon>Bacteria</taxon>
        <taxon>Bacillati</taxon>
        <taxon>Bacillota</taxon>
        <taxon>Bacilli</taxon>
        <taxon>Bacillales</taxon>
        <taxon>Alicyclobacillaceae</taxon>
        <taxon>Ferroacidibacillus</taxon>
    </lineage>
</organism>
<feature type="transmembrane region" description="Helical" evidence="1">
    <location>
        <begin position="377"/>
        <end position="396"/>
    </location>
</feature>
<dbReference type="AlphaFoldDB" id="A0A1V4ESE1"/>
<feature type="transmembrane region" description="Helical" evidence="1">
    <location>
        <begin position="408"/>
        <end position="429"/>
    </location>
</feature>
<proteinExistence type="predicted"/>